<gene>
    <name evidence="5" type="ORF">B6254_1421</name>
</gene>
<evidence type="ECO:0000256" key="1">
    <source>
        <dbReference type="ARBA" id="ARBA00023015"/>
    </source>
</evidence>
<dbReference type="SMART" id="SM00342">
    <property type="entry name" value="HTH_ARAC"/>
    <property type="match status" value="1"/>
</dbReference>
<dbReference type="Pfam" id="PF12833">
    <property type="entry name" value="HTH_18"/>
    <property type="match status" value="1"/>
</dbReference>
<evidence type="ECO:0000256" key="3">
    <source>
        <dbReference type="ARBA" id="ARBA00023163"/>
    </source>
</evidence>
<sequence>MATILNHQNIEPDAGLVAKIIAHDTQTPSANELHWHQALEITFMLDWPESVIVIGQNRVIHKSGDIWLVNPMQIHNYQALYKTAAPKALTILFPYNFLAAVYEDISLGYFEINLQRRDDLWRLGNDIWSLYRSDRKDAKVLQDIRLLQLLQELVAYHFRYRDEVDGHNELTFSVGRTAEITNFVMTHFADEINTDLIARQLNYSEAYIARLVKSEMGITVTQLINLVRADHAKHLIDTTDYRLADIAVQVGFKNVKNMNRWMKRYFGNGSKSFRNQ</sequence>
<dbReference type="GO" id="GO:0003700">
    <property type="term" value="F:DNA-binding transcription factor activity"/>
    <property type="evidence" value="ECO:0007669"/>
    <property type="project" value="InterPro"/>
</dbReference>
<dbReference type="PROSITE" id="PS01124">
    <property type="entry name" value="HTH_ARAC_FAMILY_2"/>
    <property type="match status" value="1"/>
</dbReference>
<keyword evidence="2" id="KW-0238">DNA-binding</keyword>
<dbReference type="PANTHER" id="PTHR43280:SF2">
    <property type="entry name" value="HTH-TYPE TRANSCRIPTIONAL REGULATOR EXSA"/>
    <property type="match status" value="1"/>
</dbReference>
<name>A0A2S1KS50_9LACO</name>
<evidence type="ECO:0000259" key="4">
    <source>
        <dbReference type="PROSITE" id="PS01124"/>
    </source>
</evidence>
<organism evidence="5 6">
    <name type="scientific">Weissella cibaria</name>
    <dbReference type="NCBI Taxonomy" id="137591"/>
    <lineage>
        <taxon>Bacteria</taxon>
        <taxon>Bacillati</taxon>
        <taxon>Bacillota</taxon>
        <taxon>Bacilli</taxon>
        <taxon>Lactobacillales</taxon>
        <taxon>Lactobacillaceae</taxon>
        <taxon>Weissella</taxon>
    </lineage>
</organism>
<dbReference type="InterPro" id="IPR018060">
    <property type="entry name" value="HTH_AraC"/>
</dbReference>
<dbReference type="InterPro" id="IPR037923">
    <property type="entry name" value="HTH-like"/>
</dbReference>
<reference evidence="5 6" key="1">
    <citation type="submission" date="2017-04" db="EMBL/GenBank/DDBJ databases">
        <title>Weissella cibaria strain m2 complete genome.</title>
        <authorList>
            <person name="Pan Q."/>
            <person name="Tan M."/>
            <person name="Yao F."/>
            <person name="Su S."/>
        </authorList>
    </citation>
    <scope>NUCLEOTIDE SEQUENCE [LARGE SCALE GENOMIC DNA]</scope>
    <source>
        <strain evidence="5 6">M2</strain>
    </source>
</reference>
<feature type="domain" description="HTH araC/xylS-type" evidence="4">
    <location>
        <begin position="178"/>
        <end position="276"/>
    </location>
</feature>
<dbReference type="SUPFAM" id="SSF51215">
    <property type="entry name" value="Regulatory protein AraC"/>
    <property type="match status" value="1"/>
</dbReference>
<dbReference type="InterPro" id="IPR009057">
    <property type="entry name" value="Homeodomain-like_sf"/>
</dbReference>
<dbReference type="Proteomes" id="UP000244870">
    <property type="component" value="Chromosome"/>
</dbReference>
<dbReference type="SUPFAM" id="SSF46689">
    <property type="entry name" value="Homeodomain-like"/>
    <property type="match status" value="1"/>
</dbReference>
<evidence type="ECO:0000256" key="2">
    <source>
        <dbReference type="ARBA" id="ARBA00023125"/>
    </source>
</evidence>
<dbReference type="AlphaFoldDB" id="A0A2S1KS50"/>
<dbReference type="GO" id="GO:0043565">
    <property type="term" value="F:sequence-specific DNA binding"/>
    <property type="evidence" value="ECO:0007669"/>
    <property type="project" value="InterPro"/>
</dbReference>
<proteinExistence type="predicted"/>
<accession>A0A2S1KS50</accession>
<protein>
    <recommendedName>
        <fullName evidence="4">HTH araC/xylS-type domain-containing protein</fullName>
    </recommendedName>
</protein>
<dbReference type="Gene3D" id="1.10.10.60">
    <property type="entry name" value="Homeodomain-like"/>
    <property type="match status" value="1"/>
</dbReference>
<dbReference type="PANTHER" id="PTHR43280">
    <property type="entry name" value="ARAC-FAMILY TRANSCRIPTIONAL REGULATOR"/>
    <property type="match status" value="1"/>
</dbReference>
<dbReference type="EMBL" id="CP020928">
    <property type="protein sequence ID" value="AWF95825.1"/>
    <property type="molecule type" value="Genomic_DNA"/>
</dbReference>
<evidence type="ECO:0000313" key="6">
    <source>
        <dbReference type="Proteomes" id="UP000244870"/>
    </source>
</evidence>
<keyword evidence="3" id="KW-0804">Transcription</keyword>
<keyword evidence="1" id="KW-0805">Transcription regulation</keyword>
<dbReference type="RefSeq" id="WP_108730606.1">
    <property type="nucleotide sequence ID" value="NZ_CP020928.1"/>
</dbReference>
<evidence type="ECO:0000313" key="5">
    <source>
        <dbReference type="EMBL" id="AWF95825.1"/>
    </source>
</evidence>